<dbReference type="EMBL" id="BDSP01000202">
    <property type="protein sequence ID" value="GAX23473.1"/>
    <property type="molecule type" value="Genomic_DNA"/>
</dbReference>
<evidence type="ECO:0000313" key="3">
    <source>
        <dbReference type="Proteomes" id="UP000198406"/>
    </source>
</evidence>
<proteinExistence type="predicted"/>
<protein>
    <recommendedName>
        <fullName evidence="4">Zinc finger PHD-type domain-containing protein</fullName>
    </recommendedName>
</protein>
<name>A0A1Z5KB16_FISSO</name>
<evidence type="ECO:0000256" key="1">
    <source>
        <dbReference type="SAM" id="MobiDB-lite"/>
    </source>
</evidence>
<feature type="compositionally biased region" description="Basic residues" evidence="1">
    <location>
        <begin position="226"/>
        <end position="235"/>
    </location>
</feature>
<dbReference type="InterPro" id="IPR011011">
    <property type="entry name" value="Znf_FYVE_PHD"/>
</dbReference>
<evidence type="ECO:0000313" key="2">
    <source>
        <dbReference type="EMBL" id="GAX23473.1"/>
    </source>
</evidence>
<accession>A0A1Z5KB16</accession>
<evidence type="ECO:0008006" key="4">
    <source>
        <dbReference type="Google" id="ProtNLM"/>
    </source>
</evidence>
<sequence length="746" mass="83705">MDRRFPFDAASGRGNTQLTQAQLRAALGLTQVDDLSVLLQAQQRQQQDLQRDQQIRQLLLQEQLGQHVQNHQLTALSDPLHGLSDLQHHYQNLLLSEQINRRREQVAQAQLRYQEELRRQQLGAVITIDDVSRSNSPNLSASSSPALLAAALRAQQQSPVPMLPSSQVDQKTSHSPSQQPKQPPLTEKQVPVAASLESLDEKPVPVVPKETKKRRTSSETFGSKPPKVKRPRKNSRALSPPTVALKQPPNNNSNAEPKVDEDVKIVAETPLPPAGTMDMLVEATAAVARTDKEARVLLDFKMSSAEEDFYESNAEEESSTIAFSTEPFEFISTARFQSGLPLLPSEPVYDESLDVPSSFTSGTPLFVNTIADASGVGTKKDSNGVKASKKKVLAVVTPPVPVDTWWPSVTGIRRERHAAGETSDEDNFKGLDDDGTTKFRANEKKIRKRLSNHPEPGCLEKLPHCKIHRIRTKEGQPEFAYCFQVTELYPNELMVCCSKCGTWRHPACGGHYENYSIRKNTKEPFIPVCDFCHEEARFLEEFPRGAERIERQRTVQLRRALATSAVMRQASYSRHGGTYKWPLGSVSVSHIDGHTRSVVARHEKAEKQWSDMVQRLGRGLGYRAKDRARSRTKELERLLVSIEDAEAYTDRHNMLHFLMRDTAREKPVGFEREVTNIFDPDNRFGAKESTPTPGRETSPCVRNGCTRHRRFDSLFCSDACGVSVIETDVMESLFEVGEIHPCILRS</sequence>
<reference evidence="2 3" key="1">
    <citation type="journal article" date="2015" name="Plant Cell">
        <title>Oil accumulation by the oleaginous diatom Fistulifera solaris as revealed by the genome and transcriptome.</title>
        <authorList>
            <person name="Tanaka T."/>
            <person name="Maeda Y."/>
            <person name="Veluchamy A."/>
            <person name="Tanaka M."/>
            <person name="Abida H."/>
            <person name="Marechal E."/>
            <person name="Bowler C."/>
            <person name="Muto M."/>
            <person name="Sunaga Y."/>
            <person name="Tanaka M."/>
            <person name="Yoshino T."/>
            <person name="Taniguchi T."/>
            <person name="Fukuda Y."/>
            <person name="Nemoto M."/>
            <person name="Matsumoto M."/>
            <person name="Wong P.S."/>
            <person name="Aburatani S."/>
            <person name="Fujibuchi W."/>
        </authorList>
    </citation>
    <scope>NUCLEOTIDE SEQUENCE [LARGE SCALE GENOMIC DNA]</scope>
    <source>
        <strain evidence="2 3">JPCC DA0580</strain>
    </source>
</reference>
<dbReference type="SUPFAM" id="SSF57903">
    <property type="entry name" value="FYVE/PHD zinc finger"/>
    <property type="match status" value="1"/>
</dbReference>
<comment type="caution">
    <text evidence="2">The sequence shown here is derived from an EMBL/GenBank/DDBJ whole genome shotgun (WGS) entry which is preliminary data.</text>
</comment>
<gene>
    <name evidence="2" type="ORF">FisN_14Hh357</name>
</gene>
<dbReference type="OrthoDB" id="46520at2759"/>
<dbReference type="InParanoid" id="A0A1Z5KB16"/>
<dbReference type="AlphaFoldDB" id="A0A1Z5KB16"/>
<organism evidence="2 3">
    <name type="scientific">Fistulifera solaris</name>
    <name type="common">Oleaginous diatom</name>
    <dbReference type="NCBI Taxonomy" id="1519565"/>
    <lineage>
        <taxon>Eukaryota</taxon>
        <taxon>Sar</taxon>
        <taxon>Stramenopiles</taxon>
        <taxon>Ochrophyta</taxon>
        <taxon>Bacillariophyta</taxon>
        <taxon>Bacillariophyceae</taxon>
        <taxon>Bacillariophycidae</taxon>
        <taxon>Naviculales</taxon>
        <taxon>Naviculaceae</taxon>
        <taxon>Fistulifera</taxon>
    </lineage>
</organism>
<dbReference type="Proteomes" id="UP000198406">
    <property type="component" value="Unassembled WGS sequence"/>
</dbReference>
<keyword evidence="3" id="KW-1185">Reference proteome</keyword>
<feature type="region of interest" description="Disordered" evidence="1">
    <location>
        <begin position="155"/>
        <end position="260"/>
    </location>
</feature>